<feature type="region of interest" description="Disordered" evidence="1">
    <location>
        <begin position="1"/>
        <end position="27"/>
    </location>
</feature>
<dbReference type="AlphaFoldDB" id="H6RN15"/>
<dbReference type="KEGG" id="bsd:BLASA_0396"/>
<organism evidence="3 4">
    <name type="scientific">Blastococcus saxobsidens (strain DD2)</name>
    <dbReference type="NCBI Taxonomy" id="1146883"/>
    <lineage>
        <taxon>Bacteria</taxon>
        <taxon>Bacillati</taxon>
        <taxon>Actinomycetota</taxon>
        <taxon>Actinomycetes</taxon>
        <taxon>Geodermatophilales</taxon>
        <taxon>Geodermatophilaceae</taxon>
        <taxon>Blastococcus</taxon>
    </lineage>
</organism>
<gene>
    <name evidence="3" type="ordered locus">BLASA_0396</name>
</gene>
<name>H6RN15_BLASD</name>
<feature type="region of interest" description="Disordered" evidence="1">
    <location>
        <begin position="95"/>
        <end position="123"/>
    </location>
</feature>
<evidence type="ECO:0000256" key="2">
    <source>
        <dbReference type="SAM" id="Phobius"/>
    </source>
</evidence>
<reference evidence="4" key="2">
    <citation type="submission" date="2012-02" db="EMBL/GenBank/DDBJ databases">
        <title>Complete genome sequence of Blastococcus saxobsidens strain DD2.</title>
        <authorList>
            <person name="Genoscope."/>
        </authorList>
    </citation>
    <scope>NUCLEOTIDE SEQUENCE [LARGE SCALE GENOMIC DNA]</scope>
    <source>
        <strain evidence="4">DD2</strain>
    </source>
</reference>
<dbReference type="STRING" id="1146883.BLASA_0396"/>
<keyword evidence="2" id="KW-1133">Transmembrane helix</keyword>
<evidence type="ECO:0000256" key="1">
    <source>
        <dbReference type="SAM" id="MobiDB-lite"/>
    </source>
</evidence>
<protein>
    <submittedName>
        <fullName evidence="3">Uncharacterized protein</fullName>
    </submittedName>
</protein>
<dbReference type="Proteomes" id="UP000007517">
    <property type="component" value="Chromosome"/>
</dbReference>
<dbReference type="EMBL" id="FO117623">
    <property type="protein sequence ID" value="CCG01368.1"/>
    <property type="molecule type" value="Genomic_DNA"/>
</dbReference>
<evidence type="ECO:0000313" key="4">
    <source>
        <dbReference type="Proteomes" id="UP000007517"/>
    </source>
</evidence>
<sequence>MRQPVEAGGRMPPNLGDHSGPRRPTCRDTWDRTIMFVGRPAEDPSVTGLWIVGGLAGWFLLAAAVAVVIGRGIRVADQRELRSGVPQTTALAAQSLPGGSVAGGSARTQLRRRTSAGQPNASA</sequence>
<proteinExistence type="predicted"/>
<accession>H6RN15</accession>
<dbReference type="HOGENOM" id="CLU_2010851_0_0_11"/>
<evidence type="ECO:0000313" key="3">
    <source>
        <dbReference type="EMBL" id="CCG01368.1"/>
    </source>
</evidence>
<keyword evidence="2" id="KW-0472">Membrane</keyword>
<keyword evidence="4" id="KW-1185">Reference proteome</keyword>
<keyword evidence="2" id="KW-0812">Transmembrane</keyword>
<reference evidence="3 4" key="1">
    <citation type="journal article" date="2012" name="J. Bacteriol.">
        <title>Genome Sequence of Blastococcus saxobsidens DD2, a Stone-Inhabiting Bacterium.</title>
        <authorList>
            <person name="Chouaia B."/>
            <person name="Crotti E."/>
            <person name="Brusetti L."/>
            <person name="Daffonchio D."/>
            <person name="Essoussi I."/>
            <person name="Nouioui I."/>
            <person name="Sbissi I."/>
            <person name="Ghodhbane-Gtari F."/>
            <person name="Gtari M."/>
            <person name="Vacherie B."/>
            <person name="Barbe V."/>
            <person name="Medigue C."/>
            <person name="Gury J."/>
            <person name="Pujic P."/>
            <person name="Normand P."/>
        </authorList>
    </citation>
    <scope>NUCLEOTIDE SEQUENCE [LARGE SCALE GENOMIC DNA]</scope>
    <source>
        <strain evidence="3 4">DD2</strain>
    </source>
</reference>
<feature type="transmembrane region" description="Helical" evidence="2">
    <location>
        <begin position="49"/>
        <end position="69"/>
    </location>
</feature>